<sequence length="197" mass="21612">MTQTQTSPRKNANHAYPQAAHGQARQYHARLLMQEGRRYCALTDEGAIWTVAAAGCLLQPAVGDTVLVSIMNGTAYVLTVLERADDSRVAVLAMEGDTRLQVQHGQLEIACQDMKVQGERLSTRWKHRTDIATEHLEYAARSEVYLGTSTRRISGHEETSAESSRSVVQKDWSTLAGTASVVGRDRMVVDGDSVQIG</sequence>
<comment type="caution">
    <text evidence="1">The sequence shown here is derived from an EMBL/GenBank/DDBJ whole genome shotgun (WGS) entry which is preliminary data.</text>
</comment>
<dbReference type="EMBL" id="JACCEV010000001">
    <property type="protein sequence ID" value="NYT85135.1"/>
    <property type="molecule type" value="Genomic_DNA"/>
</dbReference>
<dbReference type="Proteomes" id="UP000554144">
    <property type="component" value="Unassembled WGS sequence"/>
</dbReference>
<dbReference type="InterPro" id="IPR021927">
    <property type="entry name" value="DUF3540"/>
</dbReference>
<dbReference type="AlphaFoldDB" id="A0A853H1M5"/>
<name>A0A853H1M5_9BURK</name>
<proteinExistence type="predicted"/>
<keyword evidence="2" id="KW-1185">Reference proteome</keyword>
<evidence type="ECO:0000313" key="1">
    <source>
        <dbReference type="EMBL" id="NYT85135.1"/>
    </source>
</evidence>
<accession>A0A853H1M5</accession>
<evidence type="ECO:0000313" key="2">
    <source>
        <dbReference type="Proteomes" id="UP000554144"/>
    </source>
</evidence>
<dbReference type="Pfam" id="PF12059">
    <property type="entry name" value="DUF3540"/>
    <property type="match status" value="1"/>
</dbReference>
<gene>
    <name evidence="1" type="ORF">H0A62_05925</name>
</gene>
<reference evidence="1 2" key="1">
    <citation type="submission" date="2020-07" db="EMBL/GenBank/DDBJ databases">
        <title>Taxonomic revisions and descriptions of new bacterial species based on genomic comparisons in the high-G+C-content subgroup of the family Alcaligenaceae.</title>
        <authorList>
            <person name="Szabo A."/>
            <person name="Felfoldi T."/>
        </authorList>
    </citation>
    <scope>NUCLEOTIDE SEQUENCE [LARGE SCALE GENOMIC DNA]</scope>
    <source>
        <strain evidence="1 2">DSM 25667</strain>
    </source>
</reference>
<organism evidence="1 2">
    <name type="scientific">Pollutimonas harenae</name>
    <dbReference type="NCBI Taxonomy" id="657015"/>
    <lineage>
        <taxon>Bacteria</taxon>
        <taxon>Pseudomonadati</taxon>
        <taxon>Pseudomonadota</taxon>
        <taxon>Betaproteobacteria</taxon>
        <taxon>Burkholderiales</taxon>
        <taxon>Alcaligenaceae</taxon>
        <taxon>Pollutimonas</taxon>
    </lineage>
</organism>
<protein>
    <submittedName>
        <fullName evidence="1">DUF3540 domain-containing protein</fullName>
    </submittedName>
</protein>